<name>A0A5B8MUI8_9CHLO</name>
<dbReference type="Proteomes" id="UP000316726">
    <property type="component" value="Chromosome 13"/>
</dbReference>
<proteinExistence type="predicted"/>
<accession>A0A5B8MUI8</accession>
<protein>
    <submittedName>
        <fullName evidence="1">Uncharacterized protein</fullName>
    </submittedName>
</protein>
<evidence type="ECO:0000313" key="1">
    <source>
        <dbReference type="EMBL" id="QDZ24438.1"/>
    </source>
</evidence>
<organism evidence="1 2">
    <name type="scientific">Chloropicon primus</name>
    <dbReference type="NCBI Taxonomy" id="1764295"/>
    <lineage>
        <taxon>Eukaryota</taxon>
        <taxon>Viridiplantae</taxon>
        <taxon>Chlorophyta</taxon>
        <taxon>Chloropicophyceae</taxon>
        <taxon>Chloropicales</taxon>
        <taxon>Chloropicaceae</taxon>
        <taxon>Chloropicon</taxon>
    </lineage>
</organism>
<keyword evidence="2" id="KW-1185">Reference proteome</keyword>
<sequence length="213" mass="23390">MEPVALKRAAAGARPTCLRHHRHHHRNHRHVTCSAHHRSSSSSSFITRRFAGFAFGGLLGSLATASPEKAVALGPENVQLDIIDYKTVECVEGVPKGARCVEFKAIGNNKSKKPSYNGEIFGKIRYAGSNESAIYGDYAEATDAGKIGDIDEIPPGKNELKFTLLLQPGKEDAKLEFINPKIRVYPGMSKDFRIMKPVSDTMDVCDPDYDLCD</sequence>
<reference evidence="1 2" key="1">
    <citation type="submission" date="2018-07" db="EMBL/GenBank/DDBJ databases">
        <title>The complete nuclear genome of the prasinophyte Chloropicon primus (CCMP1205).</title>
        <authorList>
            <person name="Pombert J.-F."/>
            <person name="Otis C."/>
            <person name="Turmel M."/>
            <person name="Lemieux C."/>
        </authorList>
    </citation>
    <scope>NUCLEOTIDE SEQUENCE [LARGE SCALE GENOMIC DNA]</scope>
    <source>
        <strain evidence="1 2">CCMP1205</strain>
    </source>
</reference>
<dbReference type="EMBL" id="CP031046">
    <property type="protein sequence ID" value="QDZ24438.1"/>
    <property type="molecule type" value="Genomic_DNA"/>
</dbReference>
<evidence type="ECO:0000313" key="2">
    <source>
        <dbReference type="Proteomes" id="UP000316726"/>
    </source>
</evidence>
<gene>
    <name evidence="1" type="ORF">A3770_13p69560</name>
</gene>
<dbReference type="AlphaFoldDB" id="A0A5B8MUI8"/>